<protein>
    <submittedName>
        <fullName evidence="1">Uncharacterized protein</fullName>
    </submittedName>
</protein>
<name>A0A382C8Z7_9ZZZZ</name>
<sequence length="107" mass="12730">NFNLEPETTPDLHIYGKDYPYEACLADVGSVEHSVEKVPYERLILKFAIRELWQDIFDVLESRGLIDVEKTKQVNPDYKNYRSVIKKKDEKYLRGNYLENQLLQYTK</sequence>
<accession>A0A382C8Z7</accession>
<feature type="non-terminal residue" evidence="1">
    <location>
        <position position="1"/>
    </location>
</feature>
<organism evidence="1">
    <name type="scientific">marine metagenome</name>
    <dbReference type="NCBI Taxonomy" id="408172"/>
    <lineage>
        <taxon>unclassified sequences</taxon>
        <taxon>metagenomes</taxon>
        <taxon>ecological metagenomes</taxon>
    </lineage>
</organism>
<gene>
    <name evidence="1" type="ORF">METZ01_LOCUS175384</name>
</gene>
<evidence type="ECO:0000313" key="1">
    <source>
        <dbReference type="EMBL" id="SVB22530.1"/>
    </source>
</evidence>
<reference evidence="1" key="1">
    <citation type="submission" date="2018-05" db="EMBL/GenBank/DDBJ databases">
        <authorList>
            <person name="Lanie J.A."/>
            <person name="Ng W.-L."/>
            <person name="Kazmierczak K.M."/>
            <person name="Andrzejewski T.M."/>
            <person name="Davidsen T.M."/>
            <person name="Wayne K.J."/>
            <person name="Tettelin H."/>
            <person name="Glass J.I."/>
            <person name="Rusch D."/>
            <person name="Podicherti R."/>
            <person name="Tsui H.-C.T."/>
            <person name="Winkler M.E."/>
        </authorList>
    </citation>
    <scope>NUCLEOTIDE SEQUENCE</scope>
</reference>
<proteinExistence type="predicted"/>
<dbReference type="EMBL" id="UINC01033360">
    <property type="protein sequence ID" value="SVB22530.1"/>
    <property type="molecule type" value="Genomic_DNA"/>
</dbReference>
<dbReference type="AlphaFoldDB" id="A0A382C8Z7"/>